<organism evidence="1 2">
    <name type="scientific">Cupriavidus gilardii</name>
    <dbReference type="NCBI Taxonomy" id="82541"/>
    <lineage>
        <taxon>Bacteria</taxon>
        <taxon>Pseudomonadati</taxon>
        <taxon>Pseudomonadota</taxon>
        <taxon>Betaproteobacteria</taxon>
        <taxon>Burkholderiales</taxon>
        <taxon>Burkholderiaceae</taxon>
        <taxon>Cupriavidus</taxon>
    </lineage>
</organism>
<sequence length="187" mass="19479">MTAIRAAAAAVPWRAVAVVVLAGAAFGAGWTVNGWRKGGEIDRLRRGYAEERLAQEAAKVGAVGDARREEQRRLFEQAEIANAAKKEAARARADARDADADAVAGRLRKRVADLVATNRAGGDSAATSGSTAAGDPIGVLADVLERADRRAGILAEYADAARVAGRACERAYGALVQQAKKGPEAFP</sequence>
<dbReference type="AlphaFoldDB" id="A0A849BN59"/>
<comment type="caution">
    <text evidence="1">The sequence shown here is derived from an EMBL/GenBank/DDBJ whole genome shotgun (WGS) entry which is preliminary data.</text>
</comment>
<dbReference type="EMBL" id="JABEMD010000066">
    <property type="protein sequence ID" value="NNH13937.1"/>
    <property type="molecule type" value="Genomic_DNA"/>
</dbReference>
<evidence type="ECO:0000313" key="2">
    <source>
        <dbReference type="Proteomes" id="UP000542973"/>
    </source>
</evidence>
<reference evidence="1 2" key="1">
    <citation type="submission" date="2020-05" db="EMBL/GenBank/DDBJ databases">
        <title>MicrobeNet Type strains.</title>
        <authorList>
            <person name="Nicholson A.C."/>
        </authorList>
    </citation>
    <scope>NUCLEOTIDE SEQUENCE [LARGE SCALE GENOMIC DNA]</scope>
    <source>
        <strain evidence="1 2">ATCC 700815</strain>
    </source>
</reference>
<evidence type="ECO:0000313" key="1">
    <source>
        <dbReference type="EMBL" id="NNH13937.1"/>
    </source>
</evidence>
<protein>
    <submittedName>
        <fullName evidence="1">DUF2514 family protein</fullName>
    </submittedName>
</protein>
<dbReference type="InterPro" id="IPR019659">
    <property type="entry name" value="DUF2514"/>
</dbReference>
<dbReference type="Proteomes" id="UP000542973">
    <property type="component" value="Unassembled WGS sequence"/>
</dbReference>
<name>A0A849BN59_9BURK</name>
<proteinExistence type="predicted"/>
<accession>A0A849BN59</accession>
<gene>
    <name evidence="1" type="ORF">HLB16_24105</name>
</gene>
<dbReference type="Pfam" id="PF10721">
    <property type="entry name" value="DUF2514"/>
    <property type="match status" value="1"/>
</dbReference>